<feature type="chain" id="PRO_5045521956" evidence="1">
    <location>
        <begin position="20"/>
        <end position="122"/>
    </location>
</feature>
<comment type="caution">
    <text evidence="2">The sequence shown here is derived from an EMBL/GenBank/DDBJ whole genome shotgun (WGS) entry which is preliminary data.</text>
</comment>
<dbReference type="Proteomes" id="UP001562354">
    <property type="component" value="Unassembled WGS sequence"/>
</dbReference>
<protein>
    <submittedName>
        <fullName evidence="2">Uncharacterized protein</fullName>
    </submittedName>
</protein>
<sequence length="122" mass="13323">MKPQNALPVMALLLSMCSAAPVAEKRGCGSKRDASPSELCYVNSKRGIQAEPVAGIKREASPSELLYVNSKREDGLQDLQARDASPSELLYVNSKREDGLQDLQARDASPSELLYVNSKRED</sequence>
<dbReference type="EMBL" id="JBFMKM010000001">
    <property type="protein sequence ID" value="KAL1311489.1"/>
    <property type="molecule type" value="Genomic_DNA"/>
</dbReference>
<gene>
    <name evidence="2" type="ORF">AAFC00_001614</name>
</gene>
<organism evidence="2 3">
    <name type="scientific">Neodothiora populina</name>
    <dbReference type="NCBI Taxonomy" id="2781224"/>
    <lineage>
        <taxon>Eukaryota</taxon>
        <taxon>Fungi</taxon>
        <taxon>Dikarya</taxon>
        <taxon>Ascomycota</taxon>
        <taxon>Pezizomycotina</taxon>
        <taxon>Dothideomycetes</taxon>
        <taxon>Dothideomycetidae</taxon>
        <taxon>Dothideales</taxon>
        <taxon>Dothioraceae</taxon>
        <taxon>Neodothiora</taxon>
    </lineage>
</organism>
<keyword evidence="3" id="KW-1185">Reference proteome</keyword>
<evidence type="ECO:0000313" key="3">
    <source>
        <dbReference type="Proteomes" id="UP001562354"/>
    </source>
</evidence>
<evidence type="ECO:0000313" key="2">
    <source>
        <dbReference type="EMBL" id="KAL1311489.1"/>
    </source>
</evidence>
<name>A0ABR3PPL1_9PEZI</name>
<proteinExistence type="predicted"/>
<keyword evidence="1" id="KW-0732">Signal</keyword>
<reference evidence="2 3" key="1">
    <citation type="submission" date="2024-07" db="EMBL/GenBank/DDBJ databases">
        <title>Draft sequence of the Neodothiora populina.</title>
        <authorList>
            <person name="Drown D.D."/>
            <person name="Schuette U.S."/>
            <person name="Buechlein A.B."/>
            <person name="Rusch D.R."/>
            <person name="Winton L.W."/>
            <person name="Adams G.A."/>
        </authorList>
    </citation>
    <scope>NUCLEOTIDE SEQUENCE [LARGE SCALE GENOMIC DNA]</scope>
    <source>
        <strain evidence="2 3">CPC 39397</strain>
    </source>
</reference>
<dbReference type="GeneID" id="95975317"/>
<accession>A0ABR3PPL1</accession>
<feature type="signal peptide" evidence="1">
    <location>
        <begin position="1"/>
        <end position="19"/>
    </location>
</feature>
<dbReference type="RefSeq" id="XP_069204338.1">
    <property type="nucleotide sequence ID" value="XM_069340819.1"/>
</dbReference>
<evidence type="ECO:0000256" key="1">
    <source>
        <dbReference type="SAM" id="SignalP"/>
    </source>
</evidence>